<evidence type="ECO:0000256" key="3">
    <source>
        <dbReference type="ARBA" id="ARBA00038502"/>
    </source>
</evidence>
<dbReference type="GeneID" id="93758530"/>
<dbReference type="Proteomes" id="UP000250192">
    <property type="component" value="Unassembled WGS sequence"/>
</dbReference>
<sequence length="232" mass="26077">MRYLFRRSPRVWGRDIDMLTLRVVDPVGRGFLRPGPDGVANPRELVVRPVCGDEHRALDTVRRTDGHWLRPWEATLPPETLEHIPTFSQYVRRADRDHREGTGLVFGVQIDGRYVGQFSISNVHWGAMSSGMLGYWIVSQWAGRGLGSLVAGLVLDLVVGELGLHRIEVCVRPENERSLGVCRGLGLVEEGLRPRFMHIGGQWADHIAFSIDTESLPQGGLVQRRWGRSAID</sequence>
<reference evidence="5 6" key="1">
    <citation type="submission" date="2018-06" db="EMBL/GenBank/DDBJ databases">
        <authorList>
            <consortium name="Pathogen Informatics"/>
            <person name="Doyle S."/>
        </authorList>
    </citation>
    <scope>NUCLEOTIDE SEQUENCE [LARGE SCALE GENOMIC DNA]</scope>
    <source>
        <strain evidence="5 6">NCTC9935</strain>
    </source>
</reference>
<dbReference type="PROSITE" id="PS51186">
    <property type="entry name" value="GNAT"/>
    <property type="match status" value="1"/>
</dbReference>
<protein>
    <submittedName>
        <fullName evidence="5">Ribosomal N-acetyltransferase YdaF</fullName>
        <ecNumber evidence="5">2.3.1.-</ecNumber>
    </submittedName>
</protein>
<evidence type="ECO:0000313" key="5">
    <source>
        <dbReference type="EMBL" id="SPT55871.1"/>
    </source>
</evidence>
<dbReference type="SUPFAM" id="SSF55729">
    <property type="entry name" value="Acyl-CoA N-acyltransferases (Nat)"/>
    <property type="match status" value="1"/>
</dbReference>
<accession>A0A2X0VQ70</accession>
<name>A0A2X0VQ70_9ACTO</name>
<dbReference type="Pfam" id="PF13302">
    <property type="entry name" value="Acetyltransf_3"/>
    <property type="match status" value="1"/>
</dbReference>
<evidence type="ECO:0000256" key="2">
    <source>
        <dbReference type="ARBA" id="ARBA00023315"/>
    </source>
</evidence>
<gene>
    <name evidence="5" type="primary">ydaF</name>
    <name evidence="5" type="ORF">NCTC9935_01383</name>
</gene>
<dbReference type="InterPro" id="IPR016181">
    <property type="entry name" value="Acyl_CoA_acyltransferase"/>
</dbReference>
<evidence type="ECO:0000259" key="4">
    <source>
        <dbReference type="PROSITE" id="PS51186"/>
    </source>
</evidence>
<proteinExistence type="inferred from homology"/>
<evidence type="ECO:0000313" key="6">
    <source>
        <dbReference type="Proteomes" id="UP000250192"/>
    </source>
</evidence>
<organism evidence="5 6">
    <name type="scientific">Schaalia odontolytica</name>
    <dbReference type="NCBI Taxonomy" id="1660"/>
    <lineage>
        <taxon>Bacteria</taxon>
        <taxon>Bacillati</taxon>
        <taxon>Actinomycetota</taxon>
        <taxon>Actinomycetes</taxon>
        <taxon>Actinomycetales</taxon>
        <taxon>Actinomycetaceae</taxon>
        <taxon>Schaalia</taxon>
    </lineage>
</organism>
<keyword evidence="1 5" id="KW-0808">Transferase</keyword>
<dbReference type="InterPro" id="IPR051531">
    <property type="entry name" value="N-acetyltransferase"/>
</dbReference>
<dbReference type="OrthoDB" id="5242221at2"/>
<dbReference type="GO" id="GO:0008999">
    <property type="term" value="F:protein-N-terminal-alanine acetyltransferase activity"/>
    <property type="evidence" value="ECO:0007669"/>
    <property type="project" value="TreeGrafter"/>
</dbReference>
<dbReference type="PANTHER" id="PTHR43792:SF8">
    <property type="entry name" value="[RIBOSOMAL PROTEIN US5]-ALANINE N-ACETYLTRANSFERASE"/>
    <property type="match status" value="1"/>
</dbReference>
<dbReference type="InterPro" id="IPR000182">
    <property type="entry name" value="GNAT_dom"/>
</dbReference>
<dbReference type="AlphaFoldDB" id="A0A2X0VQ70"/>
<dbReference type="EC" id="2.3.1.-" evidence="5"/>
<dbReference type="RefSeq" id="WP_111823882.1">
    <property type="nucleotide sequence ID" value="NZ_CBDERX010000069.1"/>
</dbReference>
<dbReference type="PANTHER" id="PTHR43792">
    <property type="entry name" value="GNAT FAMILY, PUTATIVE (AFU_ORTHOLOGUE AFUA_3G00765)-RELATED-RELATED"/>
    <property type="match status" value="1"/>
</dbReference>
<evidence type="ECO:0000256" key="1">
    <source>
        <dbReference type="ARBA" id="ARBA00022679"/>
    </source>
</evidence>
<feature type="domain" description="N-acetyltransferase" evidence="4">
    <location>
        <begin position="56"/>
        <end position="214"/>
    </location>
</feature>
<keyword evidence="6" id="KW-1185">Reference proteome</keyword>
<dbReference type="GO" id="GO:0005737">
    <property type="term" value="C:cytoplasm"/>
    <property type="evidence" value="ECO:0007669"/>
    <property type="project" value="TreeGrafter"/>
</dbReference>
<comment type="similarity">
    <text evidence="3">Belongs to the acetyltransferase family. RimJ subfamily.</text>
</comment>
<dbReference type="Gene3D" id="3.40.630.30">
    <property type="match status" value="1"/>
</dbReference>
<dbReference type="EMBL" id="UAPR01000004">
    <property type="protein sequence ID" value="SPT55871.1"/>
    <property type="molecule type" value="Genomic_DNA"/>
</dbReference>
<dbReference type="STRING" id="1660.APY09_01145"/>
<keyword evidence="2 5" id="KW-0012">Acyltransferase</keyword>